<keyword evidence="2" id="KW-0812">Transmembrane</keyword>
<feature type="compositionally biased region" description="Low complexity" evidence="1">
    <location>
        <begin position="335"/>
        <end position="344"/>
    </location>
</feature>
<accession>A0A2T8FDD7</accession>
<dbReference type="Proteomes" id="UP000246018">
    <property type="component" value="Unassembled WGS sequence"/>
</dbReference>
<evidence type="ECO:0000256" key="1">
    <source>
        <dbReference type="SAM" id="MobiDB-lite"/>
    </source>
</evidence>
<dbReference type="OrthoDB" id="5181663at2"/>
<evidence type="ECO:0000313" key="4">
    <source>
        <dbReference type="Proteomes" id="UP000246018"/>
    </source>
</evidence>
<evidence type="ECO:0000256" key="2">
    <source>
        <dbReference type="SAM" id="Phobius"/>
    </source>
</evidence>
<keyword evidence="2" id="KW-1133">Transmembrane helix</keyword>
<gene>
    <name evidence="3" type="ORF">DDE18_05260</name>
</gene>
<protein>
    <submittedName>
        <fullName evidence="3">Conjugal transfer protein TrbL</fullName>
    </submittedName>
</protein>
<feature type="region of interest" description="Disordered" evidence="1">
    <location>
        <begin position="304"/>
        <end position="363"/>
    </location>
</feature>
<feature type="transmembrane region" description="Helical" evidence="2">
    <location>
        <begin position="103"/>
        <end position="123"/>
    </location>
</feature>
<feature type="transmembrane region" description="Helical" evidence="2">
    <location>
        <begin position="263"/>
        <end position="286"/>
    </location>
</feature>
<dbReference type="EMBL" id="QDGZ01000002">
    <property type="protein sequence ID" value="PVG83728.1"/>
    <property type="molecule type" value="Genomic_DNA"/>
</dbReference>
<keyword evidence="4" id="KW-1185">Reference proteome</keyword>
<sequence>MGVCDVPVIHEVCNAAGDAAGAVITAPFDWLAQGMGGAAEWMFTSVWKVIDTTTYVDVTSGEYTKVYNIMFGVGVFVMLGFFMLQVIGGMIRREPAALSRAALGLAKSILGSFVALALLATALEITDQLCIGIVNAAGTNMNEMGDKVAVLAAGLGAINLSAPGAGAILTIFLASLAIIGAMVVWISLLIRKALLLIAIVFAPIALAGASWDHTRTWLSRWATFVIAMILSKVVLVVIFLLATAQVSAPIDADLESVSQPMAGVVLMLLAGFAPYLTYKAIAFMGFDMYHAMSAEQEAKASLNRPMPIPLSRRTGSEPAKVLGGGGADGGGGTTSGTSLAATGPSTGGPSTGPSSGSAGSAAAAGGSAGGVAAAGGATAAGVVVAKEAAAAGPRLGNFVAAQATGQAQTHESAAPSKVPPPVADTTLVDTAGKK</sequence>
<proteinExistence type="predicted"/>
<feature type="region of interest" description="Disordered" evidence="1">
    <location>
        <begin position="402"/>
        <end position="434"/>
    </location>
</feature>
<reference evidence="3 4" key="1">
    <citation type="submission" date="2018-04" db="EMBL/GenBank/DDBJ databases">
        <title>Genome of Nocardioides gansuensis WSJ-1.</title>
        <authorList>
            <person name="Wu S."/>
            <person name="Wang G."/>
        </authorList>
    </citation>
    <scope>NUCLEOTIDE SEQUENCE [LARGE SCALE GENOMIC DNA]</scope>
    <source>
        <strain evidence="3 4">WSJ-1</strain>
    </source>
</reference>
<organism evidence="3 4">
    <name type="scientific">Nocardioides gansuensis</name>
    <dbReference type="NCBI Taxonomy" id="2138300"/>
    <lineage>
        <taxon>Bacteria</taxon>
        <taxon>Bacillati</taxon>
        <taxon>Actinomycetota</taxon>
        <taxon>Actinomycetes</taxon>
        <taxon>Propionibacteriales</taxon>
        <taxon>Nocardioidaceae</taxon>
        <taxon>Nocardioides</taxon>
    </lineage>
</organism>
<feature type="compositionally biased region" description="Low complexity" evidence="1">
    <location>
        <begin position="351"/>
        <end position="363"/>
    </location>
</feature>
<feature type="transmembrane region" description="Helical" evidence="2">
    <location>
        <begin position="69"/>
        <end position="91"/>
    </location>
</feature>
<evidence type="ECO:0000313" key="3">
    <source>
        <dbReference type="EMBL" id="PVG83728.1"/>
    </source>
</evidence>
<dbReference type="AlphaFoldDB" id="A0A2T8FDD7"/>
<feature type="transmembrane region" description="Helical" evidence="2">
    <location>
        <begin position="193"/>
        <end position="211"/>
    </location>
</feature>
<feature type="transmembrane region" description="Helical" evidence="2">
    <location>
        <begin position="165"/>
        <end position="186"/>
    </location>
</feature>
<keyword evidence="2" id="KW-0472">Membrane</keyword>
<feature type="transmembrane region" description="Helical" evidence="2">
    <location>
        <begin position="217"/>
        <end position="242"/>
    </location>
</feature>
<comment type="caution">
    <text evidence="3">The sequence shown here is derived from an EMBL/GenBank/DDBJ whole genome shotgun (WGS) entry which is preliminary data.</text>
</comment>
<name>A0A2T8FDD7_9ACTN</name>
<feature type="compositionally biased region" description="Gly residues" evidence="1">
    <location>
        <begin position="322"/>
        <end position="334"/>
    </location>
</feature>
<dbReference type="RefSeq" id="WP_116571201.1">
    <property type="nucleotide sequence ID" value="NZ_QDGZ01000002.1"/>
</dbReference>